<proteinExistence type="predicted"/>
<keyword evidence="2" id="KW-1185">Reference proteome</keyword>
<protein>
    <submittedName>
        <fullName evidence="1">Uncharacterized protein</fullName>
    </submittedName>
</protein>
<evidence type="ECO:0000313" key="2">
    <source>
        <dbReference type="Proteomes" id="UP000467636"/>
    </source>
</evidence>
<gene>
    <name evidence="1" type="ORF">MTER_24500</name>
</gene>
<dbReference type="EMBL" id="AP022564">
    <property type="protein sequence ID" value="BBX23039.1"/>
    <property type="molecule type" value="Genomic_DNA"/>
</dbReference>
<sequence>MVGLDWSIMRTDQGRPLPPCELRAIQAAADEAGRWIASPGTRLRARWIELHSVLIEWTGWGVPLPTPAEWSAIVAAVRAARADEALARAAVAG</sequence>
<accession>A0AAD1MIG9</accession>
<name>A0AAD1MIG9_9MYCO</name>
<dbReference type="Proteomes" id="UP000467636">
    <property type="component" value="Chromosome"/>
</dbReference>
<organism evidence="1 2">
    <name type="scientific">Mycolicibacter terrae</name>
    <dbReference type="NCBI Taxonomy" id="1788"/>
    <lineage>
        <taxon>Bacteria</taxon>
        <taxon>Bacillati</taxon>
        <taxon>Actinomycetota</taxon>
        <taxon>Actinomycetes</taxon>
        <taxon>Mycobacteriales</taxon>
        <taxon>Mycobacteriaceae</taxon>
        <taxon>Mycolicibacter</taxon>
    </lineage>
</organism>
<dbReference type="AlphaFoldDB" id="A0AAD1MIG9"/>
<reference evidence="1 2" key="1">
    <citation type="journal article" date="2019" name="Emerg. Microbes Infect.">
        <title>Comprehensive subspecies identification of 175 nontuberculous mycobacteria species based on 7547 genomic profiles.</title>
        <authorList>
            <person name="Matsumoto Y."/>
            <person name="Kinjo T."/>
            <person name="Motooka D."/>
            <person name="Nabeya D."/>
            <person name="Jung N."/>
            <person name="Uechi K."/>
            <person name="Horii T."/>
            <person name="Iida T."/>
            <person name="Fujita J."/>
            <person name="Nakamura S."/>
        </authorList>
    </citation>
    <scope>NUCLEOTIDE SEQUENCE [LARGE SCALE GENOMIC DNA]</scope>
    <source>
        <strain evidence="1 2">JCM 12143</strain>
    </source>
</reference>
<evidence type="ECO:0000313" key="1">
    <source>
        <dbReference type="EMBL" id="BBX23039.1"/>
    </source>
</evidence>